<evidence type="ECO:0000259" key="2">
    <source>
        <dbReference type="Pfam" id="PF01757"/>
    </source>
</evidence>
<dbReference type="EMBL" id="JBHUCM010000031">
    <property type="protein sequence ID" value="MFD1541991.1"/>
    <property type="molecule type" value="Genomic_DNA"/>
</dbReference>
<feature type="transmembrane region" description="Helical" evidence="1">
    <location>
        <begin position="55"/>
        <end position="74"/>
    </location>
</feature>
<feature type="transmembrane region" description="Helical" evidence="1">
    <location>
        <begin position="210"/>
        <end position="227"/>
    </location>
</feature>
<keyword evidence="3" id="KW-0012">Acyltransferase</keyword>
<keyword evidence="4" id="KW-1185">Reference proteome</keyword>
<keyword evidence="3" id="KW-0808">Transferase</keyword>
<accession>A0ABW4GIC7</accession>
<dbReference type="InterPro" id="IPR002656">
    <property type="entry name" value="Acyl_transf_3_dom"/>
</dbReference>
<reference evidence="4" key="1">
    <citation type="journal article" date="2019" name="Int. J. Syst. Evol. Microbiol.">
        <title>The Global Catalogue of Microorganisms (GCM) 10K type strain sequencing project: providing services to taxonomists for standard genome sequencing and annotation.</title>
        <authorList>
            <consortium name="The Broad Institute Genomics Platform"/>
            <consortium name="The Broad Institute Genome Sequencing Center for Infectious Disease"/>
            <person name="Wu L."/>
            <person name="Ma J."/>
        </authorList>
    </citation>
    <scope>NUCLEOTIDE SEQUENCE [LARGE SCALE GENOMIC DNA]</scope>
    <source>
        <strain evidence="4">CGMCC 1.15399</strain>
    </source>
</reference>
<dbReference type="EC" id="2.3.-.-" evidence="3"/>
<dbReference type="PANTHER" id="PTHR23028">
    <property type="entry name" value="ACETYLTRANSFERASE"/>
    <property type="match status" value="1"/>
</dbReference>
<keyword evidence="1" id="KW-1133">Transmembrane helix</keyword>
<dbReference type="InterPro" id="IPR050879">
    <property type="entry name" value="Acyltransferase_3"/>
</dbReference>
<evidence type="ECO:0000256" key="1">
    <source>
        <dbReference type="SAM" id="Phobius"/>
    </source>
</evidence>
<dbReference type="PANTHER" id="PTHR23028:SF53">
    <property type="entry name" value="ACYL_TRANSF_3 DOMAIN-CONTAINING PROTEIN"/>
    <property type="match status" value="1"/>
</dbReference>
<name>A0ABW4GIC7_9ACTN</name>
<dbReference type="GO" id="GO:0016746">
    <property type="term" value="F:acyltransferase activity"/>
    <property type="evidence" value="ECO:0007669"/>
    <property type="project" value="UniProtKB-KW"/>
</dbReference>
<proteinExistence type="predicted"/>
<dbReference type="Pfam" id="PF01757">
    <property type="entry name" value="Acyl_transf_3"/>
    <property type="match status" value="1"/>
</dbReference>
<protein>
    <submittedName>
        <fullName evidence="3">Acyltransferase family protein</fullName>
        <ecNumber evidence="3">2.3.-.-</ecNumber>
    </submittedName>
</protein>
<feature type="transmembrane region" description="Helical" evidence="1">
    <location>
        <begin position="21"/>
        <end position="43"/>
    </location>
</feature>
<feature type="transmembrane region" description="Helical" evidence="1">
    <location>
        <begin position="177"/>
        <end position="198"/>
    </location>
</feature>
<feature type="transmembrane region" description="Helical" evidence="1">
    <location>
        <begin position="312"/>
        <end position="328"/>
    </location>
</feature>
<evidence type="ECO:0000313" key="4">
    <source>
        <dbReference type="Proteomes" id="UP001597097"/>
    </source>
</evidence>
<gene>
    <name evidence="3" type="ORF">ACFSJ0_33420</name>
</gene>
<feature type="transmembrane region" description="Helical" evidence="1">
    <location>
        <begin position="95"/>
        <end position="114"/>
    </location>
</feature>
<organism evidence="3 4">
    <name type="scientific">Nonomuraea guangzhouensis</name>
    <dbReference type="NCBI Taxonomy" id="1291555"/>
    <lineage>
        <taxon>Bacteria</taxon>
        <taxon>Bacillati</taxon>
        <taxon>Actinomycetota</taxon>
        <taxon>Actinomycetes</taxon>
        <taxon>Streptosporangiales</taxon>
        <taxon>Streptosporangiaceae</taxon>
        <taxon>Nonomuraea</taxon>
    </lineage>
</organism>
<dbReference type="RefSeq" id="WP_219535418.1">
    <property type="nucleotide sequence ID" value="NZ_JAHKRM010000026.1"/>
</dbReference>
<feature type="transmembrane region" description="Helical" evidence="1">
    <location>
        <begin position="340"/>
        <end position="362"/>
    </location>
</feature>
<feature type="transmembrane region" description="Helical" evidence="1">
    <location>
        <begin position="145"/>
        <end position="165"/>
    </location>
</feature>
<comment type="caution">
    <text evidence="3">The sequence shown here is derived from an EMBL/GenBank/DDBJ whole genome shotgun (WGS) entry which is preliminary data.</text>
</comment>
<feature type="domain" description="Acyltransferase 3" evidence="2">
    <location>
        <begin position="17"/>
        <end position="355"/>
    </location>
</feature>
<sequence length="392" mass="43390">MSAVRTPAKDPLTGRDAALDGIRALAALGVWVLHVGGNTGIIYREGMFAWMTTRLGIAVPIFFLLSGLLLYRPWARAVIEDTPRPRPGRYLWRRVVRVLPAYWLVTALALWAWSSLDWTGWAKWLLLLQNYTEQNRAPDGLYQMWTMPIEMAFYLLLPVLAWALHGWARGGNRPVRLLAGIAVLPVVSLTSVVVSHGYDQPQLALWLPHHLIYFAAGMAMAVLSVWIKESKVVDALAPQLLVLALLLYAVLSTELAGPRTLTLPTLSQSLWRMILETSVAVLVIAPFALAARHDSLRHRVLGNPVTAYLGRISYSFFLWHAPVITLYYKITGDQPFTGDFVKVAILTFIASLLISAASYHLVEENALRLAGRRPAAAPPSSAPAREPVAPAQ</sequence>
<feature type="transmembrane region" description="Helical" evidence="1">
    <location>
        <begin position="271"/>
        <end position="291"/>
    </location>
</feature>
<evidence type="ECO:0000313" key="3">
    <source>
        <dbReference type="EMBL" id="MFD1541991.1"/>
    </source>
</evidence>
<keyword evidence="1" id="KW-0472">Membrane</keyword>
<feature type="transmembrane region" description="Helical" evidence="1">
    <location>
        <begin position="232"/>
        <end position="251"/>
    </location>
</feature>
<dbReference type="Proteomes" id="UP001597097">
    <property type="component" value="Unassembled WGS sequence"/>
</dbReference>
<keyword evidence="1" id="KW-0812">Transmembrane</keyword>